<feature type="non-terminal residue" evidence="4">
    <location>
        <position position="1"/>
    </location>
</feature>
<sequence>EILRKRGKEWAKKKAEREMREGIVASYIHPNKKIGVLLELNCETDFVAESQDFQNLAHELCLQIAAMRDEIPLFQQPWIRDENRTIKDLVQEYIAKLGENIAIKRFVRYEL</sequence>
<organism evidence="4 5">
    <name type="scientific">Candidatus Nealsonbacteria bacterium CG_4_9_14_3_um_filter_37_29</name>
    <dbReference type="NCBI Taxonomy" id="1974696"/>
    <lineage>
        <taxon>Bacteria</taxon>
        <taxon>Candidatus Nealsoniibacteriota</taxon>
    </lineage>
</organism>
<accession>A0A2M7Z2L7</accession>
<dbReference type="InterPro" id="IPR001816">
    <property type="entry name" value="Transl_elong_EFTs/EF1B"/>
</dbReference>
<evidence type="ECO:0000256" key="2">
    <source>
        <dbReference type="ARBA" id="ARBA00022917"/>
    </source>
</evidence>
<feature type="domain" description="Translation elongation factor EFTs/EF1B dimerisation" evidence="3">
    <location>
        <begin position="35"/>
        <end position="110"/>
    </location>
</feature>
<evidence type="ECO:0000313" key="4">
    <source>
        <dbReference type="EMBL" id="PJA82588.1"/>
    </source>
</evidence>
<keyword evidence="1 4" id="KW-0251">Elongation factor</keyword>
<dbReference type="InterPro" id="IPR014039">
    <property type="entry name" value="Transl_elong_EFTs/EF1B_dimer"/>
</dbReference>
<dbReference type="GO" id="GO:0003746">
    <property type="term" value="F:translation elongation factor activity"/>
    <property type="evidence" value="ECO:0007669"/>
    <property type="project" value="UniProtKB-KW"/>
</dbReference>
<comment type="caution">
    <text evidence="4">The sequence shown here is derived from an EMBL/GenBank/DDBJ whole genome shotgun (WGS) entry which is preliminary data.</text>
</comment>
<dbReference type="SUPFAM" id="SSF54713">
    <property type="entry name" value="Elongation factor Ts (EF-Ts), dimerisation domain"/>
    <property type="match status" value="1"/>
</dbReference>
<gene>
    <name evidence="4" type="primary">tsf</name>
    <name evidence="4" type="ORF">CO146_02855</name>
</gene>
<proteinExistence type="inferred from homology"/>
<dbReference type="InterPro" id="IPR036402">
    <property type="entry name" value="EF-Ts_dimer_sf"/>
</dbReference>
<evidence type="ECO:0000313" key="5">
    <source>
        <dbReference type="Proteomes" id="UP000230178"/>
    </source>
</evidence>
<protein>
    <submittedName>
        <fullName evidence="4">Elongation factor Ts</fullName>
    </submittedName>
</protein>
<reference evidence="5" key="1">
    <citation type="submission" date="2017-09" db="EMBL/GenBank/DDBJ databases">
        <title>Depth-based differentiation of microbial function through sediment-hosted aquifers and enrichment of novel symbionts in the deep terrestrial subsurface.</title>
        <authorList>
            <person name="Probst A.J."/>
            <person name="Ladd B."/>
            <person name="Jarett J.K."/>
            <person name="Geller-Mcgrath D.E."/>
            <person name="Sieber C.M.K."/>
            <person name="Emerson J.B."/>
            <person name="Anantharaman K."/>
            <person name="Thomas B.C."/>
            <person name="Malmstrom R."/>
            <person name="Stieglmeier M."/>
            <person name="Klingl A."/>
            <person name="Woyke T."/>
            <person name="Ryan C.M."/>
            <person name="Banfield J.F."/>
        </authorList>
    </citation>
    <scope>NUCLEOTIDE SEQUENCE [LARGE SCALE GENOMIC DNA]</scope>
</reference>
<dbReference type="EMBL" id="PFVS01000112">
    <property type="protein sequence ID" value="PJA82588.1"/>
    <property type="molecule type" value="Genomic_DNA"/>
</dbReference>
<name>A0A2M7Z2L7_9BACT</name>
<keyword evidence="2" id="KW-0648">Protein biosynthesis</keyword>
<dbReference type="Proteomes" id="UP000230178">
    <property type="component" value="Unassembled WGS sequence"/>
</dbReference>
<evidence type="ECO:0000259" key="3">
    <source>
        <dbReference type="Pfam" id="PF00889"/>
    </source>
</evidence>
<dbReference type="PANTHER" id="PTHR11741:SF0">
    <property type="entry name" value="ELONGATION FACTOR TS, MITOCHONDRIAL"/>
    <property type="match status" value="1"/>
</dbReference>
<dbReference type="HAMAP" id="MF_00050">
    <property type="entry name" value="EF_Ts"/>
    <property type="match status" value="1"/>
</dbReference>
<dbReference type="AlphaFoldDB" id="A0A2M7Z2L7"/>
<dbReference type="PANTHER" id="PTHR11741">
    <property type="entry name" value="ELONGATION FACTOR TS"/>
    <property type="match status" value="1"/>
</dbReference>
<dbReference type="Gene3D" id="3.30.479.20">
    <property type="entry name" value="Elongation factor Ts, dimerisation domain"/>
    <property type="match status" value="1"/>
</dbReference>
<dbReference type="Pfam" id="PF00889">
    <property type="entry name" value="EF_TS"/>
    <property type="match status" value="1"/>
</dbReference>
<evidence type="ECO:0000256" key="1">
    <source>
        <dbReference type="ARBA" id="ARBA00022768"/>
    </source>
</evidence>